<keyword evidence="3" id="KW-1185">Reference proteome</keyword>
<evidence type="ECO:0000259" key="1">
    <source>
        <dbReference type="PROSITE" id="PS51340"/>
    </source>
</evidence>
<accession>A0ABU0S6S6</accession>
<name>A0ABU0S6S6_9HYPH</name>
<gene>
    <name evidence="2" type="ORF">QFZ34_001632</name>
</gene>
<dbReference type="SUPFAM" id="SSF50800">
    <property type="entry name" value="PK beta-barrel domain-like"/>
    <property type="match status" value="1"/>
</dbReference>
<dbReference type="InterPro" id="IPR011037">
    <property type="entry name" value="Pyrv_Knase-like_insert_dom_sf"/>
</dbReference>
<comment type="caution">
    <text evidence="2">The sequence shown here is derived from an EMBL/GenBank/DDBJ whole genome shotgun (WGS) entry which is preliminary data.</text>
</comment>
<dbReference type="PANTHER" id="PTHR36930:SF1">
    <property type="entry name" value="MOSC DOMAIN-CONTAINING PROTEIN"/>
    <property type="match status" value="1"/>
</dbReference>
<dbReference type="Gene3D" id="2.40.33.20">
    <property type="entry name" value="PK beta-barrel domain-like"/>
    <property type="match status" value="1"/>
</dbReference>
<proteinExistence type="predicted"/>
<dbReference type="EMBL" id="JAUSZT010000003">
    <property type="protein sequence ID" value="MDQ0996450.1"/>
    <property type="molecule type" value="Genomic_DNA"/>
</dbReference>
<protein>
    <recommendedName>
        <fullName evidence="1">MOSC domain-containing protein</fullName>
    </recommendedName>
</protein>
<dbReference type="PANTHER" id="PTHR36930">
    <property type="entry name" value="METAL-SULFUR CLUSTER BIOSYNTHESIS PROTEINS YUAD-RELATED"/>
    <property type="match status" value="1"/>
</dbReference>
<dbReference type="Proteomes" id="UP001237780">
    <property type="component" value="Unassembled WGS sequence"/>
</dbReference>
<evidence type="ECO:0000313" key="3">
    <source>
        <dbReference type="Proteomes" id="UP001237780"/>
    </source>
</evidence>
<reference evidence="2 3" key="1">
    <citation type="submission" date="2023-07" db="EMBL/GenBank/DDBJ databases">
        <title>Comparative genomics of wheat-associated soil bacteria to identify genetic determinants of phenazine resistance.</title>
        <authorList>
            <person name="Mouncey N."/>
        </authorList>
    </citation>
    <scope>NUCLEOTIDE SEQUENCE [LARGE SCALE GENOMIC DNA]</scope>
    <source>
        <strain evidence="2 3">W4I11</strain>
    </source>
</reference>
<dbReference type="PROSITE" id="PS51340">
    <property type="entry name" value="MOSC"/>
    <property type="match status" value="1"/>
</dbReference>
<evidence type="ECO:0000313" key="2">
    <source>
        <dbReference type="EMBL" id="MDQ0996450.1"/>
    </source>
</evidence>
<organism evidence="2 3">
    <name type="scientific">Phyllobacterium ifriqiyense</name>
    <dbReference type="NCBI Taxonomy" id="314238"/>
    <lineage>
        <taxon>Bacteria</taxon>
        <taxon>Pseudomonadati</taxon>
        <taxon>Pseudomonadota</taxon>
        <taxon>Alphaproteobacteria</taxon>
        <taxon>Hyphomicrobiales</taxon>
        <taxon>Phyllobacteriaceae</taxon>
        <taxon>Phyllobacterium</taxon>
    </lineage>
</organism>
<sequence length="203" mass="22309">MMTDLFGNRDEIVPSRKVSGRVIGLFEALDRDFVTSPTDSLELTFDGIVGDFHAGQTRRSGGREPWYPRGTEMRNERHLSILSADELDEIAAGMGLPQLKAEWIGGNTVISGIPSLSMLPPRSLMFFEGGVTLKVDGQNAPCKIAGRSIASHAGTPDETTTALDFVRVSKRSRGIVAWVEKPGIIRAGEKVDIRIPEQWIYRV</sequence>
<dbReference type="InterPro" id="IPR005302">
    <property type="entry name" value="MoCF_Sase_C"/>
</dbReference>
<dbReference type="InterPro" id="IPR052716">
    <property type="entry name" value="MOSC_domain"/>
</dbReference>
<dbReference type="Pfam" id="PF03473">
    <property type="entry name" value="MOSC"/>
    <property type="match status" value="1"/>
</dbReference>
<feature type="domain" description="MOSC" evidence="1">
    <location>
        <begin position="35"/>
        <end position="194"/>
    </location>
</feature>